<evidence type="ECO:0000256" key="1">
    <source>
        <dbReference type="SAM" id="SignalP"/>
    </source>
</evidence>
<proteinExistence type="predicted"/>
<evidence type="ECO:0008006" key="4">
    <source>
        <dbReference type="Google" id="ProtNLM"/>
    </source>
</evidence>
<sequence length="179" mass="19079">MLSFPILVILSLSALIMRTTATPYPTYPLKPFFLVTTPQRTPSANSSLLPSVSATCLFDPYHQPNFLLRLAGPGYGSLPNFTLTDGTLHTTIYNFGPPATGTFEFNSTTVLEGQELQFLAAPQGSGKLGLQGGYLLAVDGAVEGWGICIGELGQSVIKWKSADASCNATYIQAVAKPPY</sequence>
<accession>A0A6A6R6R6</accession>
<dbReference type="EMBL" id="MU004183">
    <property type="protein sequence ID" value="KAF2500495.1"/>
    <property type="molecule type" value="Genomic_DNA"/>
</dbReference>
<gene>
    <name evidence="2" type="ORF">BU16DRAFT_556956</name>
</gene>
<reference evidence="2" key="1">
    <citation type="journal article" date="2020" name="Stud. Mycol.">
        <title>101 Dothideomycetes genomes: a test case for predicting lifestyles and emergence of pathogens.</title>
        <authorList>
            <person name="Haridas S."/>
            <person name="Albert R."/>
            <person name="Binder M."/>
            <person name="Bloem J."/>
            <person name="Labutti K."/>
            <person name="Salamov A."/>
            <person name="Andreopoulos B."/>
            <person name="Baker S."/>
            <person name="Barry K."/>
            <person name="Bills G."/>
            <person name="Bluhm B."/>
            <person name="Cannon C."/>
            <person name="Castanera R."/>
            <person name="Culley D."/>
            <person name="Daum C."/>
            <person name="Ezra D."/>
            <person name="Gonzalez J."/>
            <person name="Henrissat B."/>
            <person name="Kuo A."/>
            <person name="Liang C."/>
            <person name="Lipzen A."/>
            <person name="Lutzoni F."/>
            <person name="Magnuson J."/>
            <person name="Mondo S."/>
            <person name="Nolan M."/>
            <person name="Ohm R."/>
            <person name="Pangilinan J."/>
            <person name="Park H.-J."/>
            <person name="Ramirez L."/>
            <person name="Alfaro M."/>
            <person name="Sun H."/>
            <person name="Tritt A."/>
            <person name="Yoshinaga Y."/>
            <person name="Zwiers L.-H."/>
            <person name="Turgeon B."/>
            <person name="Goodwin S."/>
            <person name="Spatafora J."/>
            <person name="Crous P."/>
            <person name="Grigoriev I."/>
        </authorList>
    </citation>
    <scope>NUCLEOTIDE SEQUENCE</scope>
    <source>
        <strain evidence="2">CBS 269.34</strain>
    </source>
</reference>
<dbReference type="AlphaFoldDB" id="A0A6A6R6R6"/>
<feature type="signal peptide" evidence="1">
    <location>
        <begin position="1"/>
        <end position="21"/>
    </location>
</feature>
<dbReference type="Proteomes" id="UP000799750">
    <property type="component" value="Unassembled WGS sequence"/>
</dbReference>
<keyword evidence="3" id="KW-1185">Reference proteome</keyword>
<protein>
    <recommendedName>
        <fullName evidence="4">Pullulan synthetase</fullName>
    </recommendedName>
</protein>
<evidence type="ECO:0000313" key="3">
    <source>
        <dbReference type="Proteomes" id="UP000799750"/>
    </source>
</evidence>
<keyword evidence="1" id="KW-0732">Signal</keyword>
<feature type="chain" id="PRO_5025558369" description="Pullulan synthetase" evidence="1">
    <location>
        <begin position="22"/>
        <end position="179"/>
    </location>
</feature>
<dbReference type="OrthoDB" id="5317242at2759"/>
<name>A0A6A6R6R6_9PEZI</name>
<organism evidence="2 3">
    <name type="scientific">Lophium mytilinum</name>
    <dbReference type="NCBI Taxonomy" id="390894"/>
    <lineage>
        <taxon>Eukaryota</taxon>
        <taxon>Fungi</taxon>
        <taxon>Dikarya</taxon>
        <taxon>Ascomycota</taxon>
        <taxon>Pezizomycotina</taxon>
        <taxon>Dothideomycetes</taxon>
        <taxon>Pleosporomycetidae</taxon>
        <taxon>Mytilinidiales</taxon>
        <taxon>Mytilinidiaceae</taxon>
        <taxon>Lophium</taxon>
    </lineage>
</organism>
<evidence type="ECO:0000313" key="2">
    <source>
        <dbReference type="EMBL" id="KAF2500495.1"/>
    </source>
</evidence>